<reference evidence="2" key="2">
    <citation type="journal article" date="2021" name="PeerJ">
        <title>Extensive microbial diversity within the chicken gut microbiome revealed by metagenomics and culture.</title>
        <authorList>
            <person name="Gilroy R."/>
            <person name="Ravi A."/>
            <person name="Getino M."/>
            <person name="Pursley I."/>
            <person name="Horton D.L."/>
            <person name="Alikhan N.F."/>
            <person name="Baker D."/>
            <person name="Gharbi K."/>
            <person name="Hall N."/>
            <person name="Watson M."/>
            <person name="Adriaenssens E.M."/>
            <person name="Foster-Nyarko E."/>
            <person name="Jarju S."/>
            <person name="Secka A."/>
            <person name="Antonio M."/>
            <person name="Oren A."/>
            <person name="Chaudhuri R.R."/>
            <person name="La Ragione R."/>
            <person name="Hildebrand F."/>
            <person name="Pallen M.J."/>
        </authorList>
    </citation>
    <scope>NUCLEOTIDE SEQUENCE</scope>
    <source>
        <strain evidence="2">CHK158-818</strain>
    </source>
</reference>
<gene>
    <name evidence="2" type="ORF">IAB03_09640</name>
</gene>
<evidence type="ECO:0000313" key="3">
    <source>
        <dbReference type="Proteomes" id="UP000824112"/>
    </source>
</evidence>
<feature type="domain" description="Phosphodiester glycosidase" evidence="1">
    <location>
        <begin position="2"/>
        <end position="192"/>
    </location>
</feature>
<reference evidence="2" key="1">
    <citation type="submission" date="2020-10" db="EMBL/GenBank/DDBJ databases">
        <authorList>
            <person name="Gilroy R."/>
        </authorList>
    </citation>
    <scope>NUCLEOTIDE SEQUENCE</scope>
    <source>
        <strain evidence="2">CHK158-818</strain>
    </source>
</reference>
<dbReference type="GO" id="GO:0016798">
    <property type="term" value="F:hydrolase activity, acting on glycosyl bonds"/>
    <property type="evidence" value="ECO:0007669"/>
    <property type="project" value="UniProtKB-KW"/>
</dbReference>
<proteinExistence type="predicted"/>
<sequence>HHAQAAINGSFFNMQEGQSVCFLQLDGNLIDTTSLSEFRQRTNGIVLINKNKIAIEPWDKQKERSGTTYPNALASGPLMVENGNICDFSTVSQSFVNTKHPRSAICITRDRKVLLITVDGRFPGNAIGVNIHEFAHLVKLLGAYDALNLDGGGSTSLWMDQAGENGIVNCPCDNRKFDHQGERRIANAIYVYK</sequence>
<evidence type="ECO:0000313" key="2">
    <source>
        <dbReference type="EMBL" id="HIU56051.1"/>
    </source>
</evidence>
<dbReference type="Proteomes" id="UP000824112">
    <property type="component" value="Unassembled WGS sequence"/>
</dbReference>
<feature type="non-terminal residue" evidence="2">
    <location>
        <position position="1"/>
    </location>
</feature>
<protein>
    <submittedName>
        <fullName evidence="2">Phosphodiester glycosidase family protein</fullName>
    </submittedName>
</protein>
<organism evidence="2 3">
    <name type="scientific">Candidatus Gallibacteroides avistercoris</name>
    <dbReference type="NCBI Taxonomy" id="2840833"/>
    <lineage>
        <taxon>Bacteria</taxon>
        <taxon>Pseudomonadati</taxon>
        <taxon>Bacteroidota</taxon>
        <taxon>Bacteroidia</taxon>
        <taxon>Bacteroidales</taxon>
        <taxon>Bacteroidaceae</taxon>
        <taxon>Bacteroidaceae incertae sedis</taxon>
        <taxon>Candidatus Gallibacteroides</taxon>
    </lineage>
</organism>
<dbReference type="PANTHER" id="PTHR40446:SF2">
    <property type="entry name" value="N-ACETYLGLUCOSAMINE-1-PHOSPHODIESTER ALPHA-N-ACETYLGLUCOSAMINIDASE"/>
    <property type="match status" value="1"/>
</dbReference>
<accession>A0A9D1M9A0</accession>
<dbReference type="InterPro" id="IPR018711">
    <property type="entry name" value="NAGPA"/>
</dbReference>
<keyword evidence="2" id="KW-0326">Glycosidase</keyword>
<dbReference type="PANTHER" id="PTHR40446">
    <property type="entry name" value="N-ACETYLGLUCOSAMINE-1-PHOSPHODIESTER ALPHA-N-ACETYLGLUCOSAMINIDASE"/>
    <property type="match status" value="1"/>
</dbReference>
<dbReference type="Pfam" id="PF09992">
    <property type="entry name" value="NAGPA"/>
    <property type="match status" value="1"/>
</dbReference>
<dbReference type="EMBL" id="DVNA01000222">
    <property type="protein sequence ID" value="HIU56051.1"/>
    <property type="molecule type" value="Genomic_DNA"/>
</dbReference>
<keyword evidence="2" id="KW-0378">Hydrolase</keyword>
<name>A0A9D1M9A0_9BACT</name>
<evidence type="ECO:0000259" key="1">
    <source>
        <dbReference type="Pfam" id="PF09992"/>
    </source>
</evidence>
<dbReference type="AlphaFoldDB" id="A0A9D1M9A0"/>
<comment type="caution">
    <text evidence="2">The sequence shown here is derived from an EMBL/GenBank/DDBJ whole genome shotgun (WGS) entry which is preliminary data.</text>
</comment>